<proteinExistence type="predicted"/>
<reference evidence="2 3" key="1">
    <citation type="submission" date="2014-06" db="EMBL/GenBank/DDBJ databases">
        <title>Evolutionary Origins and Diversification of the Mycorrhizal Mutualists.</title>
        <authorList>
            <consortium name="DOE Joint Genome Institute"/>
            <consortium name="Mycorrhizal Genomics Consortium"/>
            <person name="Kohler A."/>
            <person name="Kuo A."/>
            <person name="Nagy L.G."/>
            <person name="Floudas D."/>
            <person name="Copeland A."/>
            <person name="Barry K.W."/>
            <person name="Cichocki N."/>
            <person name="Veneault-Fourrey C."/>
            <person name="LaButti K."/>
            <person name="Lindquist E.A."/>
            <person name="Lipzen A."/>
            <person name="Lundell T."/>
            <person name="Morin E."/>
            <person name="Murat C."/>
            <person name="Riley R."/>
            <person name="Ohm R."/>
            <person name="Sun H."/>
            <person name="Tunlid A."/>
            <person name="Henrissat B."/>
            <person name="Grigoriev I.V."/>
            <person name="Hibbett D.S."/>
            <person name="Martin F."/>
        </authorList>
    </citation>
    <scope>NUCLEOTIDE SEQUENCE [LARGE SCALE GENOMIC DNA]</scope>
    <source>
        <strain evidence="2 3">SS14</strain>
    </source>
</reference>
<dbReference type="Proteomes" id="UP000054279">
    <property type="component" value="Unassembled WGS sequence"/>
</dbReference>
<keyword evidence="3" id="KW-1185">Reference proteome</keyword>
<feature type="region of interest" description="Disordered" evidence="1">
    <location>
        <begin position="83"/>
        <end position="111"/>
    </location>
</feature>
<evidence type="ECO:0000313" key="3">
    <source>
        <dbReference type="Proteomes" id="UP000054279"/>
    </source>
</evidence>
<dbReference type="HOGENOM" id="CLU_037356_0_0_1"/>
<protein>
    <submittedName>
        <fullName evidence="2">Uncharacterized protein</fullName>
    </submittedName>
</protein>
<accession>A0A0C9V971</accession>
<feature type="compositionally biased region" description="Polar residues" evidence="1">
    <location>
        <begin position="95"/>
        <end position="104"/>
    </location>
</feature>
<sequence length="399" mass="44671">MSHTSSNGNAADLLSRFRNQQAKHDENRVEAWPHISSYITDLNEERLTLEKELFQEKADNRRLRDDTNDLNEKIQELETQLASLQTTPPAGDRSLTVTSPTDAYSSDVGPHPLASPEDRTYLCKCLQKLLEDTSFRNHVLDWHTNPMSIPNAIRDDCDSYFLEEDIDIVAWISKISSDITRPAFMYQMKVVFGSRINFDMAFSGFDPNLLRADHEATMWLTDSATPLRIGSQIIKGRTSKSQTPAYEKLPKGPDFLALILKHCSLTKEQIYTCIIPYMERHEGKWPCSAAGSERAAYMHINQCPPAPNKGKRPMIGSLQSRLSVHAPTPAQTGESSQQCLDADLESYNQVHEPVLPYDEAPPSGTPDVEMDIPVVAGTSGTLNNDGTMNVDPELEDLYA</sequence>
<evidence type="ECO:0000313" key="2">
    <source>
        <dbReference type="EMBL" id="KIJ34020.1"/>
    </source>
</evidence>
<feature type="region of interest" description="Disordered" evidence="1">
    <location>
        <begin position="377"/>
        <end position="399"/>
    </location>
</feature>
<evidence type="ECO:0000256" key="1">
    <source>
        <dbReference type="SAM" id="MobiDB-lite"/>
    </source>
</evidence>
<dbReference type="EMBL" id="KN837205">
    <property type="protein sequence ID" value="KIJ34020.1"/>
    <property type="molecule type" value="Genomic_DNA"/>
</dbReference>
<dbReference type="AlphaFoldDB" id="A0A0C9V971"/>
<gene>
    <name evidence="2" type="ORF">M422DRAFT_263979</name>
</gene>
<feature type="compositionally biased region" description="Polar residues" evidence="1">
    <location>
        <begin position="378"/>
        <end position="387"/>
    </location>
</feature>
<organism evidence="2 3">
    <name type="scientific">Sphaerobolus stellatus (strain SS14)</name>
    <dbReference type="NCBI Taxonomy" id="990650"/>
    <lineage>
        <taxon>Eukaryota</taxon>
        <taxon>Fungi</taxon>
        <taxon>Dikarya</taxon>
        <taxon>Basidiomycota</taxon>
        <taxon>Agaricomycotina</taxon>
        <taxon>Agaricomycetes</taxon>
        <taxon>Phallomycetidae</taxon>
        <taxon>Geastrales</taxon>
        <taxon>Sphaerobolaceae</taxon>
        <taxon>Sphaerobolus</taxon>
    </lineage>
</organism>
<name>A0A0C9V971_SPHS4</name>